<name>A0A0F9JRX0_9ZZZZ</name>
<feature type="transmembrane region" description="Helical" evidence="1">
    <location>
        <begin position="286"/>
        <end position="308"/>
    </location>
</feature>
<feature type="transmembrane region" description="Helical" evidence="1">
    <location>
        <begin position="827"/>
        <end position="845"/>
    </location>
</feature>
<feature type="transmembrane region" description="Helical" evidence="1">
    <location>
        <begin position="882"/>
        <end position="900"/>
    </location>
</feature>
<protein>
    <submittedName>
        <fullName evidence="2">Uncharacterized protein</fullName>
    </submittedName>
</protein>
<organism evidence="2">
    <name type="scientific">marine sediment metagenome</name>
    <dbReference type="NCBI Taxonomy" id="412755"/>
    <lineage>
        <taxon>unclassified sequences</taxon>
        <taxon>metagenomes</taxon>
        <taxon>ecological metagenomes</taxon>
    </lineage>
</organism>
<evidence type="ECO:0000313" key="2">
    <source>
        <dbReference type="EMBL" id="KKM65201.1"/>
    </source>
</evidence>
<gene>
    <name evidence="2" type="ORF">LCGC14_1493680</name>
</gene>
<keyword evidence="1" id="KW-0472">Membrane</keyword>
<feature type="transmembrane region" description="Helical" evidence="1">
    <location>
        <begin position="340"/>
        <end position="363"/>
    </location>
</feature>
<reference evidence="2" key="1">
    <citation type="journal article" date="2015" name="Nature">
        <title>Complex archaea that bridge the gap between prokaryotes and eukaryotes.</title>
        <authorList>
            <person name="Spang A."/>
            <person name="Saw J.H."/>
            <person name="Jorgensen S.L."/>
            <person name="Zaremba-Niedzwiedzka K."/>
            <person name="Martijn J."/>
            <person name="Lind A.E."/>
            <person name="van Eijk R."/>
            <person name="Schleper C."/>
            <person name="Guy L."/>
            <person name="Ettema T.J."/>
        </authorList>
    </citation>
    <scope>NUCLEOTIDE SEQUENCE</scope>
</reference>
<feature type="transmembrane region" description="Helical" evidence="1">
    <location>
        <begin position="375"/>
        <end position="401"/>
    </location>
</feature>
<dbReference type="EMBL" id="LAZR01010766">
    <property type="protein sequence ID" value="KKM65201.1"/>
    <property type="molecule type" value="Genomic_DNA"/>
</dbReference>
<feature type="transmembrane region" description="Helical" evidence="1">
    <location>
        <begin position="525"/>
        <end position="543"/>
    </location>
</feature>
<sequence>MNKLKFWYKKFKYNRKRKVLFLSFIILPLILSYSIVLIFINTYFLSFEEFTYQNYPSDIRVYSKYDNFQQVHKDIVNSLNDNTYKGTCIRANFRLNFNFSTHTSNFNEILYLNQSIQFMGLNFSSEIFKSYYFNKFLSLSSGRLPQNPSEMIVSSDYQEIYNLSLNSIINFEYENFFNSNYTIVGFYQRQELYRLSPGSGFLMMINNLKSQIFQFYKNKDFYVSYNFFLDHSQMDVFNIYSFTSELNNIKQSINQIFLNYNQNYDIISSESLYNIAFEFTEFTKEIILDLFTILIPIYVLIFIFSYLLSEYFSNTENRIWDKLKTTLPKNKVKRSIFYDFLLDNILSYLIALPLAIGLCQFVTLFSHSRIGENSLIIPISFFIFSIVFFLLNFLIMYGFILRRFNQYTKKKEKRSLYNKTNVYKKPKKIVVTLGILISIPIIYIIIYYLKISFFNPILLFFDTILYPLYSFISLIYPILFILIIILIFSSLIIKFISFLSRIPFRKSKDLRAKMISKFFKFKNKTILIIVTFLSLEIGFITFYQTNKTNQYNLEKSDIYFQLGSDIKVSEPFSNHNINNLSDYIDHDDYSSINIIPGMISSNKIVDSNCLLLNFNPIQYYSILNEKSKSFLNYELINLINNLKANELIIPYYFKLRANLNSGDTIIIQPQNGSQYSEQLINSLEKHFVIKGYFNFLPGVDYDATYYDTRYTENNLVFITSPNFNYTTEFPDFPFSQTFLIKNYNNTYEKIQYLSNYEREIRYRVLMTELDKLENSYSSISNQSLDIILSIFIFIFLIMSVLIVYNTISENNEFWQLFKLYNFKTKEIRNFVFGGITGIVLSSFFIGMMGFLSSFVLISLKNIFIVHYYYLYPFQFIIDLSGLGFLLFYLIILIFAIWVIAHKFVKSKLDYMIIQKYNPE</sequence>
<feature type="transmembrane region" description="Helical" evidence="1">
    <location>
        <begin position="429"/>
        <end position="451"/>
    </location>
</feature>
<comment type="caution">
    <text evidence="2">The sequence shown here is derived from an EMBL/GenBank/DDBJ whole genome shotgun (WGS) entry which is preliminary data.</text>
</comment>
<proteinExistence type="predicted"/>
<feature type="transmembrane region" description="Helical" evidence="1">
    <location>
        <begin position="786"/>
        <end position="807"/>
    </location>
</feature>
<keyword evidence="1" id="KW-0812">Transmembrane</keyword>
<evidence type="ECO:0000256" key="1">
    <source>
        <dbReference type="SAM" id="Phobius"/>
    </source>
</evidence>
<feature type="transmembrane region" description="Helical" evidence="1">
    <location>
        <begin position="20"/>
        <end position="44"/>
    </location>
</feature>
<dbReference type="AlphaFoldDB" id="A0A0F9JRX0"/>
<accession>A0A0F9JRX0</accession>
<keyword evidence="1" id="KW-1133">Transmembrane helix</keyword>
<feature type="transmembrane region" description="Helical" evidence="1">
    <location>
        <begin position="471"/>
        <end position="504"/>
    </location>
</feature>